<organism evidence="2 3">
    <name type="scientific">Latimeria chalumnae</name>
    <name type="common">Coelacanth</name>
    <dbReference type="NCBI Taxonomy" id="7897"/>
    <lineage>
        <taxon>Eukaryota</taxon>
        <taxon>Metazoa</taxon>
        <taxon>Chordata</taxon>
        <taxon>Craniata</taxon>
        <taxon>Vertebrata</taxon>
        <taxon>Euteleostomi</taxon>
        <taxon>Coelacanthiformes</taxon>
        <taxon>Coelacanthidae</taxon>
        <taxon>Latimeria</taxon>
    </lineage>
</organism>
<dbReference type="GeneTree" id="ENSGT00940000163843"/>
<name>H3AZA7_LATCH</name>
<reference evidence="2" key="3">
    <citation type="submission" date="2025-09" db="UniProtKB">
        <authorList>
            <consortium name="Ensembl"/>
        </authorList>
    </citation>
    <scope>IDENTIFICATION</scope>
</reference>
<evidence type="ECO:0000313" key="2">
    <source>
        <dbReference type="Ensembl" id="ENSLACP00000014978.1"/>
    </source>
</evidence>
<dbReference type="Gene3D" id="3.30.70.1820">
    <property type="entry name" value="L1 transposable element, RRM domain"/>
    <property type="match status" value="1"/>
</dbReference>
<evidence type="ECO:0000256" key="1">
    <source>
        <dbReference type="SAM" id="Coils"/>
    </source>
</evidence>
<feature type="coiled-coil region" evidence="1">
    <location>
        <begin position="2"/>
        <end position="57"/>
    </location>
</feature>
<evidence type="ECO:0008006" key="4">
    <source>
        <dbReference type="Google" id="ProtNLM"/>
    </source>
</evidence>
<dbReference type="EMBL" id="AFYH01113503">
    <property type="status" value="NOT_ANNOTATED_CDS"/>
    <property type="molecule type" value="Genomic_DNA"/>
</dbReference>
<accession>H3AZA7</accession>
<dbReference type="STRING" id="7897.ENSLACP00000014978"/>
<dbReference type="eggNOG" id="ENOG502SSHJ">
    <property type="taxonomic scope" value="Eukaryota"/>
</dbReference>
<reference evidence="3" key="1">
    <citation type="submission" date="2011-08" db="EMBL/GenBank/DDBJ databases">
        <title>The draft genome of Latimeria chalumnae.</title>
        <authorList>
            <person name="Di Palma F."/>
            <person name="Alfoldi J."/>
            <person name="Johnson J."/>
            <person name="Berlin A."/>
            <person name="Gnerre S."/>
            <person name="Jaffe D."/>
            <person name="MacCallum I."/>
            <person name="Young S."/>
            <person name="Walker B.J."/>
            <person name="Lander E."/>
            <person name="Lindblad-Toh K."/>
        </authorList>
    </citation>
    <scope>NUCLEOTIDE SEQUENCE [LARGE SCALE GENOMIC DNA]</scope>
    <source>
        <strain evidence="3">Wild caught</strain>
    </source>
</reference>
<dbReference type="Proteomes" id="UP000008672">
    <property type="component" value="Unassembled WGS sequence"/>
</dbReference>
<proteinExistence type="predicted"/>
<keyword evidence="3" id="KW-1185">Reference proteome</keyword>
<dbReference type="PANTHER" id="PTHR11505">
    <property type="entry name" value="L1 TRANSPOSABLE ELEMENT-RELATED"/>
    <property type="match status" value="1"/>
</dbReference>
<dbReference type="InParanoid" id="H3AZA7"/>
<reference evidence="2" key="2">
    <citation type="submission" date="2025-08" db="UniProtKB">
        <authorList>
            <consortium name="Ensembl"/>
        </authorList>
    </citation>
    <scope>IDENTIFICATION</scope>
</reference>
<evidence type="ECO:0000313" key="3">
    <source>
        <dbReference type="Proteomes" id="UP000008672"/>
    </source>
</evidence>
<dbReference type="AlphaFoldDB" id="H3AZA7"/>
<dbReference type="Ensembl" id="ENSLACT00000015083.1">
    <property type="protein sequence ID" value="ENSLACP00000014978.1"/>
    <property type="gene ID" value="ENSLACG00000013182.1"/>
</dbReference>
<dbReference type="InterPro" id="IPR004244">
    <property type="entry name" value="Transposase_22"/>
</dbReference>
<sequence>TIQALQSSVDNLNNKITIAETRILLTEDKNRSRDALIQHLQSRLTVAVDRIEDLENQSRQNNLRILGFPEGAERGNPSASLSKVIPKLLDLDPSSPLDIERAYCSLEPHPPPDHRPRAFIVKLLRYFTRDKILKAAWEKGRTFWQDKRISFCPDLSKDLQQKRQRFSDVHHQLLGHGMFYPATLKVTYNGVTSAYTSPEEVSTFNVIYLIVPMGPHIRT</sequence>
<protein>
    <recommendedName>
        <fullName evidence="4">L1 transposable element RRM domain-containing protein</fullName>
    </recommendedName>
</protein>
<dbReference type="HOGENOM" id="CLU_062834_2_1_1"/>
<keyword evidence="1" id="KW-0175">Coiled coil</keyword>